<dbReference type="GO" id="GO:0005737">
    <property type="term" value="C:cytoplasm"/>
    <property type="evidence" value="ECO:0007669"/>
    <property type="project" value="TreeGrafter"/>
</dbReference>
<organism evidence="3 4">
    <name type="scientific">Candidatus Ordinivivax streblomastigis</name>
    <dbReference type="NCBI Taxonomy" id="2540710"/>
    <lineage>
        <taxon>Bacteria</taxon>
        <taxon>Pseudomonadati</taxon>
        <taxon>Bacteroidota</taxon>
        <taxon>Bacteroidia</taxon>
        <taxon>Bacteroidales</taxon>
        <taxon>Candidatus Ordinivivax</taxon>
    </lineage>
</organism>
<dbReference type="PANTHER" id="PTHR10176">
    <property type="entry name" value="GLYCOGEN SYNTHASE"/>
    <property type="match status" value="1"/>
</dbReference>
<keyword evidence="1 3" id="KW-0328">Glycosyltransferase</keyword>
<dbReference type="Gene3D" id="3.40.50.2000">
    <property type="entry name" value="Glycogen Phosphorylase B"/>
    <property type="match status" value="2"/>
</dbReference>
<dbReference type="GO" id="GO:0009011">
    <property type="term" value="F:alpha-1,4-glucan glucosyltransferase (ADP-glucose donor) activity"/>
    <property type="evidence" value="ECO:0007669"/>
    <property type="project" value="UniProtKB-EC"/>
</dbReference>
<dbReference type="Proteomes" id="UP000324575">
    <property type="component" value="Unassembled WGS sequence"/>
</dbReference>
<dbReference type="EC" id="2.4.1.21" evidence="3"/>
<gene>
    <name evidence="3" type="ORF">EZS26_001775</name>
</gene>
<name>A0A5M8P194_9BACT</name>
<dbReference type="GO" id="GO:0004373">
    <property type="term" value="F:alpha-1,4-glucan glucosyltransferase (UDP-glucose donor) activity"/>
    <property type="evidence" value="ECO:0007669"/>
    <property type="project" value="InterPro"/>
</dbReference>
<sequence length="563" mass="64218">MAKTPTIIPDHIFESSWEVCNKVGGIYTVLSTKAYTLQELFPDKLVCIGPDLWKETTNPDFIENTTLLKAWRQQAFDQENLPVRVGRWNIPGKPIAVLVDFQTFFRSKDRIYFQMWEKYGINSSVGYGDYDEACLFAYAAAKTIESLYHYLKPGNKNVIAHLHEWMLGMAVLYLHEYLPAIATVFTTHATSIGRSICGNDKPLYSQFEHYNGDQMAQELNMAGKHQLEKQAARWADCFTTVSEITGRECTQLLDKQPDIITPNGFEAGFVPEGEAFEQKRTTARKALIQVAERLTGTKIAGNALLIATGGRYEYRNKGLDVFIESLNRVKQAQPERAIVAFILVPAWIKGAREDLQQRLLRKKTDNTSLPKPFITHELMEPQSDKVCAYLQHLNFDNQTDQAVKIVFVPSYLKGNDGIFNLSYYDLLIGLDLTVFPSYYEPWGYTPLESIAFHIPTITTNLAGFGIWAKSKKAEQLADGVQVIERTDDNYFTVAEEIKQSILEYAQYDAKATAKTRKKAHDLSGKASWQQFIQYYLKGYEIALKKQKELKQRNHDKNQIKSDQ</sequence>
<dbReference type="EMBL" id="SNRX01000010">
    <property type="protein sequence ID" value="KAA6302174.1"/>
    <property type="molecule type" value="Genomic_DNA"/>
</dbReference>
<keyword evidence="2 3" id="KW-0808">Transferase</keyword>
<accession>A0A5M8P194</accession>
<comment type="caution">
    <text evidence="3">The sequence shown here is derived from an EMBL/GenBank/DDBJ whole genome shotgun (WGS) entry which is preliminary data.</text>
</comment>
<reference evidence="3 4" key="1">
    <citation type="submission" date="2019-03" db="EMBL/GenBank/DDBJ databases">
        <title>Single cell metagenomics reveals metabolic interactions within the superorganism composed of flagellate Streblomastix strix and complex community of Bacteroidetes bacteria on its surface.</title>
        <authorList>
            <person name="Treitli S.C."/>
            <person name="Kolisko M."/>
            <person name="Husnik F."/>
            <person name="Keeling P."/>
            <person name="Hampl V."/>
        </authorList>
    </citation>
    <scope>NUCLEOTIDE SEQUENCE [LARGE SCALE GENOMIC DNA]</scope>
    <source>
        <strain evidence="3">St1</strain>
    </source>
</reference>
<dbReference type="PANTHER" id="PTHR10176:SF3">
    <property type="entry name" value="GLYCOGEN [STARCH] SYNTHASE"/>
    <property type="match status" value="1"/>
</dbReference>
<evidence type="ECO:0000313" key="4">
    <source>
        <dbReference type="Proteomes" id="UP000324575"/>
    </source>
</evidence>
<evidence type="ECO:0000313" key="3">
    <source>
        <dbReference type="EMBL" id="KAA6302174.1"/>
    </source>
</evidence>
<protein>
    <submittedName>
        <fullName evidence="3">Glycogen synthase</fullName>
        <ecNumber evidence="3">2.4.1.21</ecNumber>
    </submittedName>
</protein>
<dbReference type="AlphaFoldDB" id="A0A5M8P194"/>
<proteinExistence type="predicted"/>
<evidence type="ECO:0000256" key="1">
    <source>
        <dbReference type="ARBA" id="ARBA00022676"/>
    </source>
</evidence>
<dbReference type="SUPFAM" id="SSF53756">
    <property type="entry name" value="UDP-Glycosyltransferase/glycogen phosphorylase"/>
    <property type="match status" value="1"/>
</dbReference>
<evidence type="ECO:0000256" key="2">
    <source>
        <dbReference type="ARBA" id="ARBA00022679"/>
    </source>
</evidence>
<dbReference type="InterPro" id="IPR008631">
    <property type="entry name" value="Glycogen_synth"/>
</dbReference>
<dbReference type="Pfam" id="PF05693">
    <property type="entry name" value="Glycogen_syn"/>
    <property type="match status" value="2"/>
</dbReference>
<dbReference type="GO" id="GO:0005978">
    <property type="term" value="P:glycogen biosynthetic process"/>
    <property type="evidence" value="ECO:0007669"/>
    <property type="project" value="InterPro"/>
</dbReference>